<keyword evidence="6" id="KW-1185">Reference proteome</keyword>
<feature type="compositionally biased region" description="Polar residues" evidence="4">
    <location>
        <begin position="240"/>
        <end position="253"/>
    </location>
</feature>
<evidence type="ECO:0000313" key="5">
    <source>
        <dbReference type="EMBL" id="GFF17050.1"/>
    </source>
</evidence>
<evidence type="ECO:0000256" key="3">
    <source>
        <dbReference type="ARBA" id="ARBA00033309"/>
    </source>
</evidence>
<feature type="region of interest" description="Disordered" evidence="4">
    <location>
        <begin position="233"/>
        <end position="262"/>
    </location>
</feature>
<reference evidence="5 6" key="1">
    <citation type="submission" date="2020-01" db="EMBL/GenBank/DDBJ databases">
        <title>Aspergillus terreus IFO 6365 whole genome shotgun sequence.</title>
        <authorList>
            <person name="Kanamasa S."/>
            <person name="Takahashi H."/>
        </authorList>
    </citation>
    <scope>NUCLEOTIDE SEQUENCE [LARGE SCALE GENOMIC DNA]</scope>
    <source>
        <strain evidence="5 6">IFO 6365</strain>
    </source>
</reference>
<dbReference type="VEuPathDB" id="FungiDB:ATEG_03156"/>
<dbReference type="PROSITE" id="PS51620">
    <property type="entry name" value="SAM_TRM61"/>
    <property type="match status" value="1"/>
</dbReference>
<dbReference type="GO" id="GO:0030488">
    <property type="term" value="P:tRNA methylation"/>
    <property type="evidence" value="ECO:0007669"/>
    <property type="project" value="InterPro"/>
</dbReference>
<organism evidence="5 6">
    <name type="scientific">Aspergillus terreus</name>
    <dbReference type="NCBI Taxonomy" id="33178"/>
    <lineage>
        <taxon>Eukaryota</taxon>
        <taxon>Fungi</taxon>
        <taxon>Dikarya</taxon>
        <taxon>Ascomycota</taxon>
        <taxon>Pezizomycotina</taxon>
        <taxon>Eurotiomycetes</taxon>
        <taxon>Eurotiomycetidae</taxon>
        <taxon>Eurotiales</taxon>
        <taxon>Aspergillaceae</taxon>
        <taxon>Aspergillus</taxon>
        <taxon>Aspergillus subgen. Circumdati</taxon>
    </lineage>
</organism>
<protein>
    <recommendedName>
        <fullName evidence="2">tRNA (adenine(58)-N(1))-methyltransferase catalytic subunit TRM61</fullName>
        <ecNumber evidence="1">2.1.1.220</ecNumber>
    </recommendedName>
    <alternativeName>
        <fullName evidence="3">tRNA(m1A58)-methyltransferase subunit TRM61</fullName>
    </alternativeName>
</protein>
<proteinExistence type="predicted"/>
<keyword evidence="5" id="KW-0489">Methyltransferase</keyword>
<dbReference type="EC" id="2.1.1.220" evidence="1"/>
<dbReference type="InterPro" id="IPR029063">
    <property type="entry name" value="SAM-dependent_MTases_sf"/>
</dbReference>
<dbReference type="GO" id="GO:0031515">
    <property type="term" value="C:tRNA (m1A) methyltransferase complex"/>
    <property type="evidence" value="ECO:0007669"/>
    <property type="project" value="InterPro"/>
</dbReference>
<dbReference type="GO" id="GO:0005739">
    <property type="term" value="C:mitochondrion"/>
    <property type="evidence" value="ECO:0007669"/>
    <property type="project" value="TreeGrafter"/>
</dbReference>
<evidence type="ECO:0000256" key="4">
    <source>
        <dbReference type="SAM" id="MobiDB-lite"/>
    </source>
</evidence>
<feature type="region of interest" description="Disordered" evidence="4">
    <location>
        <begin position="430"/>
        <end position="466"/>
    </location>
</feature>
<dbReference type="AlphaFoldDB" id="A0A5M3YYM6"/>
<comment type="caution">
    <text evidence="5">The sequence shown here is derived from an EMBL/GenBank/DDBJ whole genome shotgun (WGS) entry which is preliminary data.</text>
</comment>
<feature type="compositionally biased region" description="Low complexity" evidence="4">
    <location>
        <begin position="432"/>
        <end position="443"/>
    </location>
</feature>
<dbReference type="Proteomes" id="UP000452235">
    <property type="component" value="Unassembled WGS sequence"/>
</dbReference>
<dbReference type="PANTHER" id="PTHR12133:SF1">
    <property type="entry name" value="TRNA (ADENINE(58)-N(1))-METHYLTRANSFERASE, MITOCHONDRIAL"/>
    <property type="match status" value="1"/>
</dbReference>
<dbReference type="PANTHER" id="PTHR12133">
    <property type="entry name" value="TRNA (ADENINE(58)-N(1))-METHYLTRANSFERASE"/>
    <property type="match status" value="1"/>
</dbReference>
<evidence type="ECO:0000256" key="2">
    <source>
        <dbReference type="ARBA" id="ARBA00015963"/>
    </source>
</evidence>
<accession>A0A5M3YYM6</accession>
<keyword evidence="5" id="KW-0808">Transferase</keyword>
<evidence type="ECO:0000313" key="6">
    <source>
        <dbReference type="Proteomes" id="UP000452235"/>
    </source>
</evidence>
<dbReference type="OrthoDB" id="5585464at2759"/>
<dbReference type="GO" id="GO:0160107">
    <property type="term" value="F:tRNA (adenine(58)-N1)-methyltransferase activity"/>
    <property type="evidence" value="ECO:0007669"/>
    <property type="project" value="UniProtKB-EC"/>
</dbReference>
<dbReference type="EMBL" id="BLJY01000006">
    <property type="protein sequence ID" value="GFF17050.1"/>
    <property type="molecule type" value="Genomic_DNA"/>
</dbReference>
<evidence type="ECO:0000256" key="1">
    <source>
        <dbReference type="ARBA" id="ARBA00012796"/>
    </source>
</evidence>
<dbReference type="SUPFAM" id="SSF53335">
    <property type="entry name" value="S-adenosyl-L-methionine-dependent methyltransferases"/>
    <property type="match status" value="1"/>
</dbReference>
<name>A0A5M3YYM6_ASPTE</name>
<dbReference type="Gene3D" id="3.40.50.150">
    <property type="entry name" value="Vaccinia Virus protein VP39"/>
    <property type="match status" value="1"/>
</dbReference>
<sequence>MDGSAMDDPTSHPVPHPSPQLYGASAAIVAASPGALFILRTVSPGVRLPQINRYRLFFLPRSVQPLTTPTARDALSLISIASTEGDRAIIHGKTPTLTKPLRHGHKTDLRRGSLPHDSIIGQRVRDRVQAVKGPECRLTLPTLDEYVALTPRLVTPIYAADANLIVSLLDIHVAPPAADGDPNHPPPLEILESGTGHGSLTLHLARAIQAANPTPPPLPTRSQIQYLQDRPIRPDEAEDPSSSGTKQDPTSAQHHPAAPDTGDVVQQTWDAWRAQRRAVIHTVDVSPKFSAHAEKIVRGFRRGLYAGNVDFYVGHVENWIAQQTAARQPSPSASFLSLKPKADAVAPFLSYAILDMPSAHLRIPHVAPILKRDGVLAVFMPSITQIGDCVDLIRRQALPFTLEKVVELGAGISSGRLWDVRFAVKKSRADPSSWSETSDSEQSAADSDTGEVTPAPEEAPKGDDSVLVCRPKVGSRIVGGGFVGIWRRIEDFPRR</sequence>
<gene>
    <name evidence="5" type="ORF">ATEIFO6365_0006038700</name>
</gene>
<dbReference type="InterPro" id="IPR014816">
    <property type="entry name" value="tRNA_MeTrfase_Gcd14"/>
</dbReference>